<dbReference type="Gene3D" id="1.10.287.130">
    <property type="match status" value="1"/>
</dbReference>
<dbReference type="EMBL" id="AP018738">
    <property type="protein sequence ID" value="BBE51749.1"/>
    <property type="molecule type" value="Genomic_DNA"/>
</dbReference>
<keyword evidence="4" id="KW-0808">Transferase</keyword>
<dbReference type="Proteomes" id="UP000033070">
    <property type="component" value="Chromosome"/>
</dbReference>
<dbReference type="Pfam" id="PF05227">
    <property type="entry name" value="CHASE3"/>
    <property type="match status" value="1"/>
</dbReference>
<evidence type="ECO:0000256" key="9">
    <source>
        <dbReference type="SAM" id="Phobius"/>
    </source>
</evidence>
<dbReference type="PRINTS" id="PR00344">
    <property type="entry name" value="BCTRLSENSOR"/>
</dbReference>
<keyword evidence="9" id="KW-1133">Transmembrane helix</keyword>
<evidence type="ECO:0000256" key="1">
    <source>
        <dbReference type="ARBA" id="ARBA00000085"/>
    </source>
</evidence>
<evidence type="ECO:0000256" key="7">
    <source>
        <dbReference type="ARBA" id="ARBA00022840"/>
    </source>
</evidence>
<dbReference type="CDD" id="cd00082">
    <property type="entry name" value="HisKA"/>
    <property type="match status" value="1"/>
</dbReference>
<dbReference type="InterPro" id="IPR036890">
    <property type="entry name" value="HATPase_C_sf"/>
</dbReference>
<dbReference type="STRING" id="1188319.OYT1_02699"/>
<dbReference type="InterPro" id="IPR036097">
    <property type="entry name" value="HisK_dim/P_sf"/>
</dbReference>
<keyword evidence="5" id="KW-0547">Nucleotide-binding</keyword>
<evidence type="ECO:0000256" key="5">
    <source>
        <dbReference type="ARBA" id="ARBA00022741"/>
    </source>
</evidence>
<dbReference type="SUPFAM" id="SSF55874">
    <property type="entry name" value="ATPase domain of HSP90 chaperone/DNA topoisomerase II/histidine kinase"/>
    <property type="match status" value="1"/>
</dbReference>
<keyword evidence="9" id="KW-0472">Membrane</keyword>
<reference evidence="11 12" key="1">
    <citation type="submission" date="2018-06" db="EMBL/GenBank/DDBJ databases">
        <title>OYT1 Genome Sequencing.</title>
        <authorList>
            <person name="Kato S."/>
            <person name="Itoh T."/>
            <person name="Ohkuma M."/>
        </authorList>
    </citation>
    <scope>NUCLEOTIDE SEQUENCE [LARGE SCALE GENOMIC DNA]</scope>
    <source>
        <strain evidence="11 12">OYT1</strain>
    </source>
</reference>
<evidence type="ECO:0000256" key="2">
    <source>
        <dbReference type="ARBA" id="ARBA00012438"/>
    </source>
</evidence>
<dbReference type="Gene3D" id="3.30.565.10">
    <property type="entry name" value="Histidine kinase-like ATPase, C-terminal domain"/>
    <property type="match status" value="1"/>
</dbReference>
<evidence type="ECO:0000256" key="4">
    <source>
        <dbReference type="ARBA" id="ARBA00022679"/>
    </source>
</evidence>
<dbReference type="GO" id="GO:0000155">
    <property type="term" value="F:phosphorelay sensor kinase activity"/>
    <property type="evidence" value="ECO:0007669"/>
    <property type="project" value="InterPro"/>
</dbReference>
<evidence type="ECO:0000313" key="11">
    <source>
        <dbReference type="EMBL" id="BBE51749.1"/>
    </source>
</evidence>
<dbReference type="InterPro" id="IPR005467">
    <property type="entry name" value="His_kinase_dom"/>
</dbReference>
<evidence type="ECO:0000259" key="10">
    <source>
        <dbReference type="PROSITE" id="PS50109"/>
    </source>
</evidence>
<keyword evidence="3" id="KW-0597">Phosphoprotein</keyword>
<organism evidence="11 12">
    <name type="scientific">Ferriphaselus amnicola</name>
    <dbReference type="NCBI Taxonomy" id="1188319"/>
    <lineage>
        <taxon>Bacteria</taxon>
        <taxon>Pseudomonadati</taxon>
        <taxon>Pseudomonadota</taxon>
        <taxon>Betaproteobacteria</taxon>
        <taxon>Nitrosomonadales</taxon>
        <taxon>Gallionellaceae</taxon>
        <taxon>Ferriphaselus</taxon>
    </lineage>
</organism>
<dbReference type="SUPFAM" id="SSF47384">
    <property type="entry name" value="Homodimeric domain of signal transducing histidine kinase"/>
    <property type="match status" value="1"/>
</dbReference>
<dbReference type="InterPro" id="IPR004358">
    <property type="entry name" value="Sig_transdc_His_kin-like_C"/>
</dbReference>
<feature type="transmembrane region" description="Helical" evidence="9">
    <location>
        <begin position="7"/>
        <end position="29"/>
    </location>
</feature>
<keyword evidence="7" id="KW-0067">ATP-binding</keyword>
<feature type="transmembrane region" description="Helical" evidence="9">
    <location>
        <begin position="179"/>
        <end position="203"/>
    </location>
</feature>
<evidence type="ECO:0000313" key="12">
    <source>
        <dbReference type="Proteomes" id="UP000033070"/>
    </source>
</evidence>
<dbReference type="InterPro" id="IPR003594">
    <property type="entry name" value="HATPase_dom"/>
</dbReference>
<dbReference type="Pfam" id="PF00512">
    <property type="entry name" value="HisKA"/>
    <property type="match status" value="1"/>
</dbReference>
<dbReference type="KEGG" id="fam:OYT1_ch2231"/>
<keyword evidence="12" id="KW-1185">Reference proteome</keyword>
<proteinExistence type="predicted"/>
<dbReference type="SMART" id="SM00388">
    <property type="entry name" value="HisKA"/>
    <property type="match status" value="1"/>
</dbReference>
<protein>
    <recommendedName>
        <fullName evidence="2">histidine kinase</fullName>
        <ecNumber evidence="2">2.7.13.3</ecNumber>
    </recommendedName>
</protein>
<dbReference type="CDD" id="cd19410">
    <property type="entry name" value="HK9-like_sensor"/>
    <property type="match status" value="1"/>
</dbReference>
<dbReference type="PANTHER" id="PTHR43065:SF10">
    <property type="entry name" value="PEROXIDE STRESS-ACTIVATED HISTIDINE KINASE MAK3"/>
    <property type="match status" value="1"/>
</dbReference>
<dbReference type="AlphaFoldDB" id="A0A2Z6GEK0"/>
<feature type="domain" description="Histidine kinase" evidence="10">
    <location>
        <begin position="270"/>
        <end position="480"/>
    </location>
</feature>
<accession>A0A2Z6GEK0</accession>
<dbReference type="PROSITE" id="PS50109">
    <property type="entry name" value="HIS_KIN"/>
    <property type="match status" value="1"/>
</dbReference>
<evidence type="ECO:0000256" key="6">
    <source>
        <dbReference type="ARBA" id="ARBA00022777"/>
    </source>
</evidence>
<keyword evidence="6 11" id="KW-0418">Kinase</keyword>
<dbReference type="GO" id="GO:0005524">
    <property type="term" value="F:ATP binding"/>
    <property type="evidence" value="ECO:0007669"/>
    <property type="project" value="UniProtKB-KW"/>
</dbReference>
<sequence length="482" mass="54096">MALISRLTIWFGLMLVAVITVLVLLISVLQQTTAADDLRSRTESLILAASQLQANLVDAETAQRGFILTGDESFLEPYLKVKDSFDVRINELRQIPKHNPAQLERVNRLSFLINEKLRVNTANIDLRRRQQLETPFLATRLGEGKRIMDEIRIEIYEYIRIEEQLLAERKGVVSRNIKWLMVLIFGLSILALASAAFATLVILRDSRRRISIELNARAVLQEKNSELELMTNKLIEDEALIREQQQQALESRERMIQIEKLTSIGTMVGGVAHEINNPLMGVMNYVEYAKDKAIDPKSIEVLKSALQEIERIKKIVQNMLVFIRTDNTKQVTCNVQDAIKQVSSLLQGELSRGNVELEVKIDANLPMIRCAASSLQQVLVNLLLNARDAVDKQSKPQIRIVASTSNMHVVLRVCDNGGGVPEEYRARIFEPFFTTKPVGKGTGLGLSVSRELVEQVGGTLELDQGTSDGCCMKMTFKAVSNS</sequence>
<dbReference type="InterPro" id="IPR003661">
    <property type="entry name" value="HisK_dim/P_dom"/>
</dbReference>
<evidence type="ECO:0000256" key="8">
    <source>
        <dbReference type="ARBA" id="ARBA00023012"/>
    </source>
</evidence>
<name>A0A2Z6GEK0_9PROT</name>
<gene>
    <name evidence="11" type="ORF">OYT1_ch2231</name>
</gene>
<evidence type="ECO:0000256" key="3">
    <source>
        <dbReference type="ARBA" id="ARBA00022553"/>
    </source>
</evidence>
<dbReference type="SMART" id="SM00387">
    <property type="entry name" value="HATPase_c"/>
    <property type="match status" value="1"/>
</dbReference>
<dbReference type="Pfam" id="PF02518">
    <property type="entry name" value="HATPase_c"/>
    <property type="match status" value="1"/>
</dbReference>
<dbReference type="InterPro" id="IPR007891">
    <property type="entry name" value="CHASE3"/>
</dbReference>
<dbReference type="PANTHER" id="PTHR43065">
    <property type="entry name" value="SENSOR HISTIDINE KINASE"/>
    <property type="match status" value="1"/>
</dbReference>
<comment type="catalytic activity">
    <reaction evidence="1">
        <text>ATP + protein L-histidine = ADP + protein N-phospho-L-histidine.</text>
        <dbReference type="EC" id="2.7.13.3"/>
    </reaction>
</comment>
<dbReference type="EC" id="2.7.13.3" evidence="2"/>
<keyword evidence="8" id="KW-0902">Two-component regulatory system</keyword>
<keyword evidence="9" id="KW-0812">Transmembrane</keyword>